<dbReference type="AlphaFoldDB" id="A0AB33KPL3"/>
<name>A0AB33KPL3_9ACTN</name>
<proteinExistence type="predicted"/>
<accession>A0AB33KPL3</accession>
<dbReference type="EMBL" id="AP035884">
    <property type="protein sequence ID" value="BFP54645.1"/>
    <property type="molecule type" value="Genomic_DNA"/>
</dbReference>
<reference evidence="1" key="1">
    <citation type="submission" date="2024-07" db="EMBL/GenBank/DDBJ databases">
        <title>Complete genome sequences of cellulolytic bacteria, Kitasatospora sp. CMC57 and Streptomyces sp. CMC78, isolated from Japanese agricultural soil.</title>
        <authorList>
            <person name="Hashimoto T."/>
            <person name="Ito M."/>
            <person name="Iwamoto M."/>
            <person name="Fukahori D."/>
            <person name="Shoda T."/>
            <person name="Sakoda M."/>
            <person name="Morohoshi T."/>
            <person name="Mitsuboshi M."/>
            <person name="Nishizawa T."/>
        </authorList>
    </citation>
    <scope>NUCLEOTIDE SEQUENCE</scope>
    <source>
        <strain evidence="1">CMC78</strain>
    </source>
</reference>
<dbReference type="KEGG" id="stcm:SCMC78_44520"/>
<protein>
    <recommendedName>
        <fullName evidence="2">Transposase</fullName>
    </recommendedName>
</protein>
<gene>
    <name evidence="1" type="ORF">SCMC78_44520</name>
</gene>
<organism evidence="1">
    <name type="scientific">Streptomyces sp. CMC78</name>
    <dbReference type="NCBI Taxonomy" id="3231512"/>
    <lineage>
        <taxon>Bacteria</taxon>
        <taxon>Bacillati</taxon>
        <taxon>Actinomycetota</taxon>
        <taxon>Actinomycetes</taxon>
        <taxon>Kitasatosporales</taxon>
        <taxon>Streptomycetaceae</taxon>
        <taxon>Streptomyces</taxon>
    </lineage>
</organism>
<sequence length="50" mass="5982">MTARSLGPFWLVIGGAAHKSHNFIYFWPLYTGTQIPEDLWRDRMWLDTWV</sequence>
<evidence type="ECO:0008006" key="2">
    <source>
        <dbReference type="Google" id="ProtNLM"/>
    </source>
</evidence>
<evidence type="ECO:0000313" key="1">
    <source>
        <dbReference type="EMBL" id="BFP54645.1"/>
    </source>
</evidence>